<sequence length="296" mass="31744">MKEITILSGKGGTGKTTVTASFAALATNRVLVDADVDAANLYMITPHTVEEEHPFQGGNLPKIDIQACTHCGECITRCRYEAIEKGPRLNRIACEGCGVCAHFCPEGAITMEPRVCGTWFNSSTENGPLVHARLGIAEENSGLLVSLLRREARKKVDETAANLILVDGPPGIGCPVIAATTGCDAVVVVTEPTVSGLHDLERVAELTTFLKVPAMITINRWDLHPMMAERIREVAKEKGMHHLGDIPVDDAVTASMVQGKPLVTCSDGPAATAIRGVWQQVVNFLDEKRGPLKMAL</sequence>
<dbReference type="SUPFAM" id="SSF52540">
    <property type="entry name" value="P-loop containing nucleoside triphosphate hydrolases"/>
    <property type="match status" value="1"/>
</dbReference>
<dbReference type="PANTHER" id="PTHR43534:SF1">
    <property type="entry name" value="4FE-4S CLUSTER CONTAINING PARA FAMILY ATPASE PROTEIN"/>
    <property type="match status" value="1"/>
</dbReference>
<dbReference type="InterPro" id="IPR027417">
    <property type="entry name" value="P-loop_NTPase"/>
</dbReference>
<accession>A0A1G5BWR6</accession>
<dbReference type="STRING" id="419481.SAMN05216233_102233"/>
<dbReference type="GO" id="GO:0046872">
    <property type="term" value="F:metal ion binding"/>
    <property type="evidence" value="ECO:0007669"/>
    <property type="project" value="UniProtKB-KW"/>
</dbReference>
<dbReference type="InterPro" id="IPR017900">
    <property type="entry name" value="4Fe4S_Fe_S_CS"/>
</dbReference>
<dbReference type="Gene3D" id="3.30.70.20">
    <property type="match status" value="1"/>
</dbReference>
<dbReference type="EMBL" id="FMUX01000002">
    <property type="protein sequence ID" value="SCX94494.1"/>
    <property type="molecule type" value="Genomic_DNA"/>
</dbReference>
<keyword evidence="2" id="KW-0408">Iron</keyword>
<evidence type="ECO:0000256" key="1">
    <source>
        <dbReference type="ARBA" id="ARBA00022723"/>
    </source>
</evidence>
<dbReference type="Pfam" id="PF01656">
    <property type="entry name" value="CbiA"/>
    <property type="match status" value="1"/>
</dbReference>
<keyword evidence="3" id="KW-0411">Iron-sulfur</keyword>
<dbReference type="CDD" id="cd03110">
    <property type="entry name" value="SIMIBI_bact_arch"/>
    <property type="match status" value="1"/>
</dbReference>
<evidence type="ECO:0000256" key="3">
    <source>
        <dbReference type="ARBA" id="ARBA00023014"/>
    </source>
</evidence>
<name>A0A1G5BWR6_9BACT</name>
<feature type="domain" description="CobQ/CobB/MinD/ParA nucleotide binding" evidence="5">
    <location>
        <begin position="4"/>
        <end position="261"/>
    </location>
</feature>
<feature type="domain" description="4Fe-4S ferredoxin-type" evidence="4">
    <location>
        <begin position="93"/>
        <end position="110"/>
    </location>
</feature>
<dbReference type="GO" id="GO:0051536">
    <property type="term" value="F:iron-sulfur cluster binding"/>
    <property type="evidence" value="ECO:0007669"/>
    <property type="project" value="UniProtKB-KW"/>
</dbReference>
<evidence type="ECO:0000256" key="2">
    <source>
        <dbReference type="ARBA" id="ARBA00023004"/>
    </source>
</evidence>
<dbReference type="SUPFAM" id="SSF54862">
    <property type="entry name" value="4Fe-4S ferredoxins"/>
    <property type="match status" value="1"/>
</dbReference>
<proteinExistence type="predicted"/>
<dbReference type="Proteomes" id="UP000198870">
    <property type="component" value="Unassembled WGS sequence"/>
</dbReference>
<dbReference type="OrthoDB" id="9778602at2"/>
<dbReference type="RefSeq" id="WP_092208627.1">
    <property type="nucleotide sequence ID" value="NZ_FMUX01000002.1"/>
</dbReference>
<dbReference type="InterPro" id="IPR017896">
    <property type="entry name" value="4Fe4S_Fe-S-bd"/>
</dbReference>
<keyword evidence="7" id="KW-1185">Reference proteome</keyword>
<evidence type="ECO:0000259" key="5">
    <source>
        <dbReference type="Pfam" id="PF01656"/>
    </source>
</evidence>
<keyword evidence="1" id="KW-0479">Metal-binding</keyword>
<dbReference type="AlphaFoldDB" id="A0A1G5BWR6"/>
<evidence type="ECO:0000313" key="7">
    <source>
        <dbReference type="Proteomes" id="UP000198870"/>
    </source>
</evidence>
<dbReference type="Pfam" id="PF00037">
    <property type="entry name" value="Fer4"/>
    <property type="match status" value="1"/>
</dbReference>
<organism evidence="6 7">
    <name type="scientific">Desulfoluna spongiiphila</name>
    <dbReference type="NCBI Taxonomy" id="419481"/>
    <lineage>
        <taxon>Bacteria</taxon>
        <taxon>Pseudomonadati</taxon>
        <taxon>Thermodesulfobacteriota</taxon>
        <taxon>Desulfobacteria</taxon>
        <taxon>Desulfobacterales</taxon>
        <taxon>Desulfolunaceae</taxon>
        <taxon>Desulfoluna</taxon>
    </lineage>
</organism>
<dbReference type="PANTHER" id="PTHR43534">
    <property type="entry name" value="MIND SUPERFAMILY P-LOOP ATPASE CONTAINING AN INSERTED FERREDOXIN DOMAIN"/>
    <property type="match status" value="1"/>
</dbReference>
<dbReference type="PROSITE" id="PS00198">
    <property type="entry name" value="4FE4S_FER_1"/>
    <property type="match status" value="1"/>
</dbReference>
<evidence type="ECO:0000313" key="6">
    <source>
        <dbReference type="EMBL" id="SCX94494.1"/>
    </source>
</evidence>
<dbReference type="InterPro" id="IPR002586">
    <property type="entry name" value="CobQ/CobB/MinD/ParA_Nub-bd_dom"/>
</dbReference>
<evidence type="ECO:0000259" key="4">
    <source>
        <dbReference type="Pfam" id="PF00037"/>
    </source>
</evidence>
<gene>
    <name evidence="6" type="ORF">SAMN05216233_102233</name>
</gene>
<dbReference type="Gene3D" id="3.40.50.300">
    <property type="entry name" value="P-loop containing nucleotide triphosphate hydrolases"/>
    <property type="match status" value="2"/>
</dbReference>
<reference evidence="6 7" key="1">
    <citation type="submission" date="2016-10" db="EMBL/GenBank/DDBJ databases">
        <authorList>
            <person name="de Groot N.N."/>
        </authorList>
    </citation>
    <scope>NUCLEOTIDE SEQUENCE [LARGE SCALE GENOMIC DNA]</scope>
    <source>
        <strain evidence="6 7">AA1</strain>
    </source>
</reference>
<protein>
    <submittedName>
        <fullName evidence="6">MinD superfamily P-loop ATPase, contains an inserted ferredoxin domain</fullName>
    </submittedName>
</protein>